<name>A0ABQ9EDI1_TEGGR</name>
<feature type="transmembrane region" description="Helical" evidence="1">
    <location>
        <begin position="12"/>
        <end position="44"/>
    </location>
</feature>
<proteinExistence type="predicted"/>
<accession>A0ABQ9EDI1</accession>
<keyword evidence="1" id="KW-1133">Transmembrane helix</keyword>
<evidence type="ECO:0000313" key="2">
    <source>
        <dbReference type="EMBL" id="KAJ8303354.1"/>
    </source>
</evidence>
<dbReference type="Proteomes" id="UP001217089">
    <property type="component" value="Unassembled WGS sequence"/>
</dbReference>
<protein>
    <submittedName>
        <fullName evidence="2">Uncharacterized protein</fullName>
    </submittedName>
</protein>
<reference evidence="2 3" key="1">
    <citation type="submission" date="2022-12" db="EMBL/GenBank/DDBJ databases">
        <title>Chromosome-level genome of Tegillarca granosa.</title>
        <authorList>
            <person name="Kim J."/>
        </authorList>
    </citation>
    <scope>NUCLEOTIDE SEQUENCE [LARGE SCALE GENOMIC DNA]</scope>
    <source>
        <strain evidence="2">Teg-2019</strain>
        <tissue evidence="2">Adductor muscle</tissue>
    </source>
</reference>
<evidence type="ECO:0000256" key="1">
    <source>
        <dbReference type="SAM" id="Phobius"/>
    </source>
</evidence>
<sequence>MLMSSVDISVDIQYALLVLASSTISLMSSSVLSMLAFSTILLLFPVLYQCWLPVLYQCWFPVLYQLLVASVDISVDLQFHISVGFQYPFNL</sequence>
<keyword evidence="3" id="KW-1185">Reference proteome</keyword>
<keyword evidence="1" id="KW-0472">Membrane</keyword>
<organism evidence="2 3">
    <name type="scientific">Tegillarca granosa</name>
    <name type="common">Malaysian cockle</name>
    <name type="synonym">Anadara granosa</name>
    <dbReference type="NCBI Taxonomy" id="220873"/>
    <lineage>
        <taxon>Eukaryota</taxon>
        <taxon>Metazoa</taxon>
        <taxon>Spiralia</taxon>
        <taxon>Lophotrochozoa</taxon>
        <taxon>Mollusca</taxon>
        <taxon>Bivalvia</taxon>
        <taxon>Autobranchia</taxon>
        <taxon>Pteriomorphia</taxon>
        <taxon>Arcoida</taxon>
        <taxon>Arcoidea</taxon>
        <taxon>Arcidae</taxon>
        <taxon>Tegillarca</taxon>
    </lineage>
</organism>
<gene>
    <name evidence="2" type="ORF">KUTeg_019750</name>
</gene>
<keyword evidence="1" id="KW-0812">Transmembrane</keyword>
<comment type="caution">
    <text evidence="2">The sequence shown here is derived from an EMBL/GenBank/DDBJ whole genome shotgun (WGS) entry which is preliminary data.</text>
</comment>
<evidence type="ECO:0000313" key="3">
    <source>
        <dbReference type="Proteomes" id="UP001217089"/>
    </source>
</evidence>
<dbReference type="EMBL" id="JARBDR010000917">
    <property type="protein sequence ID" value="KAJ8303354.1"/>
    <property type="molecule type" value="Genomic_DNA"/>
</dbReference>